<dbReference type="EMBL" id="JAAWWB010000025">
    <property type="protein sequence ID" value="KAG6752435.1"/>
    <property type="molecule type" value="Genomic_DNA"/>
</dbReference>
<organism evidence="2 3">
    <name type="scientific">Populus tomentosa</name>
    <name type="common">Chinese white poplar</name>
    <dbReference type="NCBI Taxonomy" id="118781"/>
    <lineage>
        <taxon>Eukaryota</taxon>
        <taxon>Viridiplantae</taxon>
        <taxon>Streptophyta</taxon>
        <taxon>Embryophyta</taxon>
        <taxon>Tracheophyta</taxon>
        <taxon>Spermatophyta</taxon>
        <taxon>Magnoliopsida</taxon>
        <taxon>eudicotyledons</taxon>
        <taxon>Gunneridae</taxon>
        <taxon>Pentapetalae</taxon>
        <taxon>rosids</taxon>
        <taxon>fabids</taxon>
        <taxon>Malpighiales</taxon>
        <taxon>Salicaceae</taxon>
        <taxon>Saliceae</taxon>
        <taxon>Populus</taxon>
    </lineage>
</organism>
<evidence type="ECO:0000313" key="2">
    <source>
        <dbReference type="EMBL" id="KAG6752435.1"/>
    </source>
</evidence>
<keyword evidence="3" id="KW-1185">Reference proteome</keyword>
<dbReference type="PANTHER" id="PTHR43329">
    <property type="entry name" value="EPOXIDE HYDROLASE"/>
    <property type="match status" value="1"/>
</dbReference>
<sequence length="518" mass="58159">MEHISHTHVEVNGLKLHVAEIGTGPKVVLFLHGFPQIWYTWRYQMIAVAKAGYRAIAYDFRGYGLSELPAEPEKGGFIDLVEDTIALLDTLGISKAFLVGTDLGSFPAYMIAVLYPERVTSLVSLGVPFRLPGPSDDIDLMPEGFYCKRWQEPGRAEADFGRFDVKTVIKNIYILFSGTKPPTAREDQEIMDMVDPSTPLPPWFSEEDLAVYASLYEKSGFRYPLQVPYRTLGIDCCGITNPKVVAPTLLIMGEKDYALSFPGIADYIKSDILKQRVPDLETVFVEEGNHFVHEKLPEQAFLIGTDLGSVPAYMVAVLYPERVSGVVSLGIPFMLPGPSSVRTDLMSEGFYCNRWKETGRAEADFGRFDIKTVVRSIYILFSGKEPPTAKENQEIMDLVDPSTPLPPWFSEEDLAVYASLYEKSGFRYPLQVPYRTFYIDCGISTDPKVLAPTLLIMGEKDYVLGFPGMTDNIKSDLLKHIVPDLDSVFVEEGNHFVHEKLPEQVNEIMINFLNKHSK</sequence>
<accession>A0A8X8CFH2</accession>
<evidence type="ECO:0000313" key="3">
    <source>
        <dbReference type="Proteomes" id="UP000886885"/>
    </source>
</evidence>
<dbReference type="OrthoDB" id="7130006at2759"/>
<feature type="domain" description="AB hydrolase-1" evidence="1">
    <location>
        <begin position="27"/>
        <end position="178"/>
    </location>
</feature>
<dbReference type="Proteomes" id="UP000886885">
    <property type="component" value="Chromosome 13A"/>
</dbReference>
<reference evidence="2" key="1">
    <citation type="journal article" date="2020" name="bioRxiv">
        <title>Hybrid origin of Populus tomentosa Carr. identified through genome sequencing and phylogenomic analysis.</title>
        <authorList>
            <person name="An X."/>
            <person name="Gao K."/>
            <person name="Chen Z."/>
            <person name="Li J."/>
            <person name="Yang X."/>
            <person name="Yang X."/>
            <person name="Zhou J."/>
            <person name="Guo T."/>
            <person name="Zhao T."/>
            <person name="Huang S."/>
            <person name="Miao D."/>
            <person name="Khan W.U."/>
            <person name="Rao P."/>
            <person name="Ye M."/>
            <person name="Lei B."/>
            <person name="Liao W."/>
            <person name="Wang J."/>
            <person name="Ji L."/>
            <person name="Li Y."/>
            <person name="Guo B."/>
            <person name="Mustafa N.S."/>
            <person name="Li S."/>
            <person name="Yun Q."/>
            <person name="Keller S.R."/>
            <person name="Mao J."/>
            <person name="Zhang R."/>
            <person name="Strauss S.H."/>
        </authorList>
    </citation>
    <scope>NUCLEOTIDE SEQUENCE</scope>
    <source>
        <strain evidence="2">GM15</strain>
        <tissue evidence="2">Leaf</tissue>
    </source>
</reference>
<evidence type="ECO:0000259" key="1">
    <source>
        <dbReference type="Pfam" id="PF00561"/>
    </source>
</evidence>
<comment type="caution">
    <text evidence="2">The sequence shown here is derived from an EMBL/GenBank/DDBJ whole genome shotgun (WGS) entry which is preliminary data.</text>
</comment>
<protein>
    <recommendedName>
        <fullName evidence="1">AB hydrolase-1 domain-containing protein</fullName>
    </recommendedName>
</protein>
<name>A0A8X8CFH2_POPTO</name>
<dbReference type="InterPro" id="IPR000073">
    <property type="entry name" value="AB_hydrolase_1"/>
</dbReference>
<dbReference type="AlphaFoldDB" id="A0A8X8CFH2"/>
<proteinExistence type="predicted"/>
<gene>
    <name evidence="2" type="ORF">POTOM_044663</name>
</gene>
<dbReference type="Pfam" id="PF00561">
    <property type="entry name" value="Abhydrolase_1"/>
    <property type="match status" value="1"/>
</dbReference>